<dbReference type="SUPFAM" id="SSF47413">
    <property type="entry name" value="lambda repressor-like DNA-binding domains"/>
    <property type="match status" value="1"/>
</dbReference>
<dbReference type="GO" id="GO:0003700">
    <property type="term" value="F:DNA-binding transcription factor activity"/>
    <property type="evidence" value="ECO:0007669"/>
    <property type="project" value="TreeGrafter"/>
</dbReference>
<sequence>MSGSGTGALLGVQAASELMNRELGTRIRRIRTERGLTLGDVAQSTGLSASMLSMLERGKTGVSVGSLVAVASALGVAIGDLFQPTRSPELSLVRFDQQQELSIGPGISRRVIQRSRTHGLEVAMLTLAPGTHTGAELVRHEGQEIVLVQEGTLTVEIADSSSELEVGDSIRLNAEVPHRFVNRGSCRSRVLLVAQATSQPRTGH</sequence>
<dbReference type="CDD" id="cd00093">
    <property type="entry name" value="HTH_XRE"/>
    <property type="match status" value="1"/>
</dbReference>
<name>A0A3S4T423_MYCCI</name>
<dbReference type="InterPro" id="IPR014710">
    <property type="entry name" value="RmlC-like_jellyroll"/>
</dbReference>
<dbReference type="EMBL" id="LR134355">
    <property type="protein sequence ID" value="VEG50322.1"/>
    <property type="molecule type" value="Genomic_DNA"/>
</dbReference>
<dbReference type="SMART" id="SM00530">
    <property type="entry name" value="HTH_XRE"/>
    <property type="match status" value="1"/>
</dbReference>
<dbReference type="Gene3D" id="1.10.260.40">
    <property type="entry name" value="lambda repressor-like DNA-binding domains"/>
    <property type="match status" value="1"/>
</dbReference>
<dbReference type="PANTHER" id="PTHR46797:SF1">
    <property type="entry name" value="METHYLPHOSPHONATE SYNTHASE"/>
    <property type="match status" value="1"/>
</dbReference>
<gene>
    <name evidence="3" type="primary">puuR_2</name>
    <name evidence="3" type="ORF">NCTC10485_04640</name>
</gene>
<protein>
    <submittedName>
        <fullName evidence="3">XRE family transcriptional regulator with cupin sensor</fullName>
    </submittedName>
</protein>
<accession>A0A3S4T423</accession>
<organism evidence="3 4">
    <name type="scientific">Mycolicibacterium chitae</name>
    <name type="common">Mycobacterium chitae</name>
    <dbReference type="NCBI Taxonomy" id="1792"/>
    <lineage>
        <taxon>Bacteria</taxon>
        <taxon>Bacillati</taxon>
        <taxon>Actinomycetota</taxon>
        <taxon>Actinomycetes</taxon>
        <taxon>Mycobacteriales</taxon>
        <taxon>Mycobacteriaceae</taxon>
        <taxon>Mycolicibacterium</taxon>
    </lineage>
</organism>
<dbReference type="InterPro" id="IPR011051">
    <property type="entry name" value="RmlC_Cupin_sf"/>
</dbReference>
<dbReference type="AlphaFoldDB" id="A0A3S4T423"/>
<dbReference type="InterPro" id="IPR001387">
    <property type="entry name" value="Cro/C1-type_HTH"/>
</dbReference>
<dbReference type="OrthoDB" id="9794834at2"/>
<dbReference type="Gene3D" id="2.60.120.10">
    <property type="entry name" value="Jelly Rolls"/>
    <property type="match status" value="1"/>
</dbReference>
<dbReference type="InterPro" id="IPR050807">
    <property type="entry name" value="TransReg_Diox_bact_type"/>
</dbReference>
<dbReference type="CDD" id="cd02209">
    <property type="entry name" value="cupin_XRE_C"/>
    <property type="match status" value="1"/>
</dbReference>
<dbReference type="SUPFAM" id="SSF51182">
    <property type="entry name" value="RmlC-like cupins"/>
    <property type="match status" value="1"/>
</dbReference>
<evidence type="ECO:0000313" key="3">
    <source>
        <dbReference type="EMBL" id="VEG50322.1"/>
    </source>
</evidence>
<evidence type="ECO:0000256" key="1">
    <source>
        <dbReference type="ARBA" id="ARBA00023125"/>
    </source>
</evidence>
<keyword evidence="4" id="KW-1185">Reference proteome</keyword>
<keyword evidence="1" id="KW-0238">DNA-binding</keyword>
<dbReference type="Pfam" id="PF01381">
    <property type="entry name" value="HTH_3"/>
    <property type="match status" value="1"/>
</dbReference>
<proteinExistence type="predicted"/>
<dbReference type="InterPro" id="IPR013096">
    <property type="entry name" value="Cupin_2"/>
</dbReference>
<dbReference type="RefSeq" id="WP_126335871.1">
    <property type="nucleotide sequence ID" value="NZ_AP022604.1"/>
</dbReference>
<reference evidence="3 4" key="1">
    <citation type="submission" date="2018-12" db="EMBL/GenBank/DDBJ databases">
        <authorList>
            <consortium name="Pathogen Informatics"/>
        </authorList>
    </citation>
    <scope>NUCLEOTIDE SEQUENCE [LARGE SCALE GENOMIC DNA]</scope>
    <source>
        <strain evidence="3 4">NCTC10485</strain>
    </source>
</reference>
<dbReference type="GO" id="GO:0005829">
    <property type="term" value="C:cytosol"/>
    <property type="evidence" value="ECO:0007669"/>
    <property type="project" value="TreeGrafter"/>
</dbReference>
<dbReference type="Pfam" id="PF07883">
    <property type="entry name" value="Cupin_2"/>
    <property type="match status" value="1"/>
</dbReference>
<feature type="domain" description="HTH cro/C1-type" evidence="2">
    <location>
        <begin position="27"/>
        <end position="81"/>
    </location>
</feature>
<evidence type="ECO:0000313" key="4">
    <source>
        <dbReference type="Proteomes" id="UP000282551"/>
    </source>
</evidence>
<dbReference type="PROSITE" id="PS50943">
    <property type="entry name" value="HTH_CROC1"/>
    <property type="match status" value="1"/>
</dbReference>
<dbReference type="InterPro" id="IPR010982">
    <property type="entry name" value="Lambda_DNA-bd_dom_sf"/>
</dbReference>
<dbReference type="GO" id="GO:0003677">
    <property type="term" value="F:DNA binding"/>
    <property type="evidence" value="ECO:0007669"/>
    <property type="project" value="UniProtKB-KW"/>
</dbReference>
<dbReference type="Proteomes" id="UP000282551">
    <property type="component" value="Chromosome"/>
</dbReference>
<dbReference type="PANTHER" id="PTHR46797">
    <property type="entry name" value="HTH-TYPE TRANSCRIPTIONAL REGULATOR"/>
    <property type="match status" value="1"/>
</dbReference>
<evidence type="ECO:0000259" key="2">
    <source>
        <dbReference type="PROSITE" id="PS50943"/>
    </source>
</evidence>